<protein>
    <recommendedName>
        <fullName evidence="1">peptidylprolyl isomerase</fullName>
        <ecNumber evidence="1">5.2.1.8</ecNumber>
    </recommendedName>
</protein>
<dbReference type="Proteomes" id="UP000007303">
    <property type="component" value="Unassembled WGS sequence"/>
</dbReference>
<dbReference type="FunCoup" id="H3CCZ0">
    <property type="interactions" value="282"/>
</dbReference>
<feature type="region of interest" description="Disordered" evidence="3">
    <location>
        <begin position="25"/>
        <end position="63"/>
    </location>
</feature>
<evidence type="ECO:0000259" key="4">
    <source>
        <dbReference type="PROSITE" id="PS50059"/>
    </source>
</evidence>
<reference evidence="6" key="1">
    <citation type="journal article" date="2004" name="Nature">
        <title>Genome duplication in the teleost fish Tetraodon nigroviridis reveals the early vertebrate proto-karyotype.</title>
        <authorList>
            <person name="Jaillon O."/>
            <person name="Aury J.-M."/>
            <person name="Brunet F."/>
            <person name="Petit J.-L."/>
            <person name="Stange-Thomann N."/>
            <person name="Mauceli E."/>
            <person name="Bouneau L."/>
            <person name="Fischer C."/>
            <person name="Ozouf-Costaz C."/>
            <person name="Bernot A."/>
            <person name="Nicaud S."/>
            <person name="Jaffe D."/>
            <person name="Fisher S."/>
            <person name="Lutfalla G."/>
            <person name="Dossat C."/>
            <person name="Segurens B."/>
            <person name="Dasilva C."/>
            <person name="Salanoubat M."/>
            <person name="Levy M."/>
            <person name="Boudet N."/>
            <person name="Castellano S."/>
            <person name="Anthouard V."/>
            <person name="Jubin C."/>
            <person name="Castelli V."/>
            <person name="Katinka M."/>
            <person name="Vacherie B."/>
            <person name="Biemont C."/>
            <person name="Skalli Z."/>
            <person name="Cattolico L."/>
            <person name="Poulain J."/>
            <person name="De Berardinis V."/>
            <person name="Cruaud C."/>
            <person name="Duprat S."/>
            <person name="Brottier P."/>
            <person name="Coutanceau J.-P."/>
            <person name="Gouzy J."/>
            <person name="Parra G."/>
            <person name="Lardier G."/>
            <person name="Chapple C."/>
            <person name="McKernan K.J."/>
            <person name="McEwan P."/>
            <person name="Bosak S."/>
            <person name="Kellis M."/>
            <person name="Volff J.-N."/>
            <person name="Guigo R."/>
            <person name="Zody M.C."/>
            <person name="Mesirov J."/>
            <person name="Lindblad-Toh K."/>
            <person name="Birren B."/>
            <person name="Nusbaum C."/>
            <person name="Kahn D."/>
            <person name="Robinson-Rechavi M."/>
            <person name="Laudet V."/>
            <person name="Schachter V."/>
            <person name="Quetier F."/>
            <person name="Saurin W."/>
            <person name="Scarpelli C."/>
            <person name="Wincker P."/>
            <person name="Lander E.S."/>
            <person name="Weissenbach J."/>
            <person name="Roest Crollius H."/>
        </authorList>
    </citation>
    <scope>NUCLEOTIDE SEQUENCE [LARGE SCALE GENOMIC DNA]</scope>
</reference>
<sequence>RSEKMFGGEDEDGDFLSPTGGAKLASLFGLDQDPGQANESFQYTAPKQPRKSSTPAPVAPRPAPPAAAPAVLFATAVQTFRYINGQYVKQGKLGAAVLGNHAAKEYKLLLYLNQQKQVTSARIHLGFVFTLQPNSYYTFYDDHMQNWSVTFESEKSSSDFCREVCLAKANSAAPLDAALVQDLRVGEGQAVEPGDFLEVSYTGWLLHNHVIGPVFDSNQSKDKLLRFKVGSGRVIRGWEEGMVGMKKSGLRLIVVPPQLAYGAKGVPNRIPANSTLIFEVELHRVKFCRDGGSDPSSSREPTAPSPAPSAASVEAVAADLPVLTSTPGPLVLGEPTLRAKSNSLSEQLATFFVVPQNPDVTKANLISRMAKMGQPMLPFLKGGSSQPESSDSELEPPAASCFLLQPPAAPCSPLQPPASSCSPLLPPAAPCSPLQAPAASCCQGLVSSERLQAEVWKRASRLSSGSVSQPYAYTHPPVAPAALQPAGPVCPTQPGPYLGSADVTSFLMTEARQQNTEIRLSIGKVADKVDQLTSKIDGLQKQASLSVGVSSMPMETSVILHNIQRMVQENECLKKEVFDKSARIEEQNRKISELIDQNQRYLEQSNLLLEKRNDSFKMSNEQSQAKLLQAEQEKVRLTEDLALSTSRQSQLQLEASSHQQKSLELQSKLSSLLQSSDDQSQRIAGLEAQLGELKEAADTARTQHRSEKQRRKQLELRLSSLEEELQDLKTEKEGLGRTLLERKKKWQAELQRRDEEMEELRRSSQQEQEKLWAQLRKARSSTEHSVSDQVCQMQAELEEEWKERCRQALASAKEHHGAELAELLEQRDLLQEQLGELQQKLSDLEQQGASEKARLEQRVCELERSLEEQQPSADVPAEVKRVMNGVFHSLRGEFEVGESYNGQAVLSTIVSTIKNVTLQLLSGTDAASLKLSKDREEEEKQDKRDGREQPGDGSPGRPASPPSSQ</sequence>
<feature type="compositionally biased region" description="Low complexity" evidence="3">
    <location>
        <begin position="295"/>
        <end position="310"/>
    </location>
</feature>
<keyword evidence="1" id="KW-0413">Isomerase</keyword>
<comment type="catalytic activity">
    <reaction evidence="1">
        <text>[protein]-peptidylproline (omega=180) = [protein]-peptidylproline (omega=0)</text>
        <dbReference type="Rhea" id="RHEA:16237"/>
        <dbReference type="Rhea" id="RHEA-COMP:10747"/>
        <dbReference type="Rhea" id="RHEA-COMP:10748"/>
        <dbReference type="ChEBI" id="CHEBI:83833"/>
        <dbReference type="ChEBI" id="CHEBI:83834"/>
        <dbReference type="EC" id="5.2.1.8"/>
    </reaction>
</comment>
<reference evidence="5" key="2">
    <citation type="submission" date="2025-08" db="UniProtKB">
        <authorList>
            <consortium name="Ensembl"/>
        </authorList>
    </citation>
    <scope>IDENTIFICATION</scope>
</reference>
<name>H3CCZ0_TETNG</name>
<dbReference type="PANTHER" id="PTHR44927">
    <property type="entry name" value="FK506-BINDING PROTEIN 15"/>
    <property type="match status" value="1"/>
</dbReference>
<dbReference type="SUPFAM" id="SSF54534">
    <property type="entry name" value="FKBP-like"/>
    <property type="match status" value="1"/>
</dbReference>
<dbReference type="InterPro" id="IPR046357">
    <property type="entry name" value="PPIase_dom_sf"/>
</dbReference>
<dbReference type="Ensembl" id="ENSTNIT00000006261.1">
    <property type="protein sequence ID" value="ENSTNIP00000006113.1"/>
    <property type="gene ID" value="ENSTNIG00000003525.1"/>
</dbReference>
<dbReference type="STRING" id="99883.ENSTNIP00000006113"/>
<keyword evidence="2" id="KW-0175">Coiled coil</keyword>
<dbReference type="EC" id="5.2.1.8" evidence="1"/>
<dbReference type="OMA" id="VALKAHY"/>
<dbReference type="Gene3D" id="3.10.50.40">
    <property type="match status" value="1"/>
</dbReference>
<dbReference type="AlphaFoldDB" id="H3CCZ0"/>
<keyword evidence="1" id="KW-0697">Rotamase</keyword>
<dbReference type="GeneTree" id="ENSGT00530000064286"/>
<dbReference type="InterPro" id="IPR001179">
    <property type="entry name" value="PPIase_FKBP_dom"/>
</dbReference>
<feature type="region of interest" description="Disordered" evidence="3">
    <location>
        <begin position="1"/>
        <end position="20"/>
    </location>
</feature>
<dbReference type="PANTHER" id="PTHR44927:SF1">
    <property type="entry name" value="FK506-BINDING PROTEIN 15"/>
    <property type="match status" value="1"/>
</dbReference>
<feature type="region of interest" description="Disordered" evidence="3">
    <location>
        <begin position="924"/>
        <end position="965"/>
    </location>
</feature>
<feature type="coiled-coil region" evidence="2">
    <location>
        <begin position="813"/>
        <end position="854"/>
    </location>
</feature>
<evidence type="ECO:0000256" key="1">
    <source>
        <dbReference type="PROSITE-ProRule" id="PRU00277"/>
    </source>
</evidence>
<feature type="coiled-coil region" evidence="2">
    <location>
        <begin position="676"/>
        <end position="770"/>
    </location>
</feature>
<dbReference type="Pfam" id="PF23649">
    <property type="entry name" value="FKBP15"/>
    <property type="match status" value="1"/>
</dbReference>
<dbReference type="GO" id="GO:0003755">
    <property type="term" value="F:peptidyl-prolyl cis-trans isomerase activity"/>
    <property type="evidence" value="ECO:0007669"/>
    <property type="project" value="UniProtKB-KW"/>
</dbReference>
<reference evidence="5" key="3">
    <citation type="submission" date="2025-09" db="UniProtKB">
        <authorList>
            <consortium name="Ensembl"/>
        </authorList>
    </citation>
    <scope>IDENTIFICATION</scope>
</reference>
<feature type="compositionally biased region" description="Polar residues" evidence="3">
    <location>
        <begin position="35"/>
        <end position="45"/>
    </location>
</feature>
<evidence type="ECO:0000256" key="3">
    <source>
        <dbReference type="SAM" id="MobiDB-lite"/>
    </source>
</evidence>
<evidence type="ECO:0000313" key="5">
    <source>
        <dbReference type="Ensembl" id="ENSTNIP00000006113.1"/>
    </source>
</evidence>
<feature type="region of interest" description="Disordered" evidence="3">
    <location>
        <begin position="289"/>
        <end position="310"/>
    </location>
</feature>
<evidence type="ECO:0000313" key="6">
    <source>
        <dbReference type="Proteomes" id="UP000007303"/>
    </source>
</evidence>
<dbReference type="PROSITE" id="PS50059">
    <property type="entry name" value="FKBP_PPIASE"/>
    <property type="match status" value="1"/>
</dbReference>
<dbReference type="InParanoid" id="H3CCZ0"/>
<dbReference type="InterPro" id="IPR056598">
    <property type="entry name" value="FKBP-15_dom"/>
</dbReference>
<feature type="coiled-coil region" evidence="2">
    <location>
        <begin position="584"/>
        <end position="640"/>
    </location>
</feature>
<keyword evidence="6" id="KW-1185">Reference proteome</keyword>
<dbReference type="GO" id="GO:0030426">
    <property type="term" value="C:growth cone"/>
    <property type="evidence" value="ECO:0007669"/>
    <property type="project" value="TreeGrafter"/>
</dbReference>
<feature type="compositionally biased region" description="Basic and acidic residues" evidence="3">
    <location>
        <begin position="931"/>
        <end position="950"/>
    </location>
</feature>
<evidence type="ECO:0000256" key="2">
    <source>
        <dbReference type="SAM" id="Coils"/>
    </source>
</evidence>
<proteinExistence type="predicted"/>
<dbReference type="Pfam" id="PF00254">
    <property type="entry name" value="FKBP_C"/>
    <property type="match status" value="1"/>
</dbReference>
<feature type="domain" description="PPIase FKBP-type" evidence="4">
    <location>
        <begin position="194"/>
        <end position="286"/>
    </location>
</feature>
<accession>H3CCZ0</accession>
<dbReference type="HOGENOM" id="CLU_007194_1_0_1"/>
<organism evidence="5 6">
    <name type="scientific">Tetraodon nigroviridis</name>
    <name type="common">Spotted green pufferfish</name>
    <name type="synonym">Chelonodon nigroviridis</name>
    <dbReference type="NCBI Taxonomy" id="99883"/>
    <lineage>
        <taxon>Eukaryota</taxon>
        <taxon>Metazoa</taxon>
        <taxon>Chordata</taxon>
        <taxon>Craniata</taxon>
        <taxon>Vertebrata</taxon>
        <taxon>Euteleostomi</taxon>
        <taxon>Actinopterygii</taxon>
        <taxon>Neopterygii</taxon>
        <taxon>Teleostei</taxon>
        <taxon>Neoteleostei</taxon>
        <taxon>Acanthomorphata</taxon>
        <taxon>Eupercaria</taxon>
        <taxon>Tetraodontiformes</taxon>
        <taxon>Tetradontoidea</taxon>
        <taxon>Tetraodontidae</taxon>
        <taxon>Tetraodon</taxon>
    </lineage>
</organism>